<name>A0ABW4Y1U8_9FLAO</name>
<dbReference type="RefSeq" id="WP_379832058.1">
    <property type="nucleotide sequence ID" value="NZ_JBHUHU010000005.1"/>
</dbReference>
<dbReference type="InterPro" id="IPR033396">
    <property type="entry name" value="DUF5107"/>
</dbReference>
<feature type="chain" id="PRO_5045497878" evidence="4">
    <location>
        <begin position="21"/>
        <end position="1044"/>
    </location>
</feature>
<keyword evidence="2 3" id="KW-0802">TPR repeat</keyword>
<dbReference type="SUPFAM" id="SSF81901">
    <property type="entry name" value="HCP-like"/>
    <property type="match status" value="1"/>
</dbReference>
<keyword evidence="1" id="KW-0677">Repeat</keyword>
<dbReference type="Gene3D" id="1.25.40.10">
    <property type="entry name" value="Tetratricopeptide repeat domain"/>
    <property type="match status" value="2"/>
</dbReference>
<accession>A0ABW4Y1U8</accession>
<evidence type="ECO:0000256" key="1">
    <source>
        <dbReference type="ARBA" id="ARBA00022737"/>
    </source>
</evidence>
<evidence type="ECO:0000313" key="6">
    <source>
        <dbReference type="EMBL" id="MFD2101484.1"/>
    </source>
</evidence>
<dbReference type="PANTHER" id="PTHR44943">
    <property type="entry name" value="CELLULOSE SYNTHASE OPERON PROTEIN C"/>
    <property type="match status" value="1"/>
</dbReference>
<feature type="repeat" description="TPR" evidence="3">
    <location>
        <begin position="500"/>
        <end position="533"/>
    </location>
</feature>
<dbReference type="SUPFAM" id="SSF48452">
    <property type="entry name" value="TPR-like"/>
    <property type="match status" value="1"/>
</dbReference>
<evidence type="ECO:0000259" key="5">
    <source>
        <dbReference type="Pfam" id="PF17128"/>
    </source>
</evidence>
<comment type="caution">
    <text evidence="6">The sequence shown here is derived from an EMBL/GenBank/DDBJ whole genome shotgun (WGS) entry which is preliminary data.</text>
</comment>
<reference evidence="7" key="1">
    <citation type="journal article" date="2019" name="Int. J. Syst. Evol. Microbiol.">
        <title>The Global Catalogue of Microorganisms (GCM) 10K type strain sequencing project: providing services to taxonomists for standard genome sequencing and annotation.</title>
        <authorList>
            <consortium name="The Broad Institute Genomics Platform"/>
            <consortium name="The Broad Institute Genome Sequencing Center for Infectious Disease"/>
            <person name="Wu L."/>
            <person name="Ma J."/>
        </authorList>
    </citation>
    <scope>NUCLEOTIDE SEQUENCE [LARGE SCALE GENOMIC DNA]</scope>
    <source>
        <strain evidence="7">JCM 3389</strain>
    </source>
</reference>
<keyword evidence="4" id="KW-0732">Signal</keyword>
<evidence type="ECO:0000313" key="7">
    <source>
        <dbReference type="Proteomes" id="UP001597342"/>
    </source>
</evidence>
<dbReference type="Pfam" id="PF17128">
    <property type="entry name" value="DUF5107"/>
    <property type="match status" value="1"/>
</dbReference>
<proteinExistence type="predicted"/>
<gene>
    <name evidence="6" type="ORF">ACFSJE_16970</name>
</gene>
<dbReference type="InterPro" id="IPR051685">
    <property type="entry name" value="Ycf3/AcsC/BcsC/TPR_MFPF"/>
</dbReference>
<feature type="domain" description="DUF5107" evidence="5">
    <location>
        <begin position="45"/>
        <end position="350"/>
    </location>
</feature>
<dbReference type="EMBL" id="JBHUHU010000005">
    <property type="protein sequence ID" value="MFD2101484.1"/>
    <property type="molecule type" value="Genomic_DNA"/>
</dbReference>
<dbReference type="SMART" id="SM00028">
    <property type="entry name" value="TPR"/>
    <property type="match status" value="5"/>
</dbReference>
<dbReference type="PROSITE" id="PS50005">
    <property type="entry name" value="TPR"/>
    <property type="match status" value="1"/>
</dbReference>
<evidence type="ECO:0000256" key="2">
    <source>
        <dbReference type="ARBA" id="ARBA00022803"/>
    </source>
</evidence>
<protein>
    <submittedName>
        <fullName evidence="6">DUF5107 domain-containing protein</fullName>
    </submittedName>
</protein>
<dbReference type="PANTHER" id="PTHR44943:SF8">
    <property type="entry name" value="TPR REPEAT-CONTAINING PROTEIN MJ0263"/>
    <property type="match status" value="1"/>
</dbReference>
<evidence type="ECO:0000256" key="3">
    <source>
        <dbReference type="PROSITE-ProRule" id="PRU00339"/>
    </source>
</evidence>
<keyword evidence="7" id="KW-1185">Reference proteome</keyword>
<feature type="signal peptide" evidence="4">
    <location>
        <begin position="1"/>
        <end position="20"/>
    </location>
</feature>
<dbReference type="InterPro" id="IPR011990">
    <property type="entry name" value="TPR-like_helical_dom_sf"/>
</dbReference>
<evidence type="ECO:0000256" key="4">
    <source>
        <dbReference type="SAM" id="SignalP"/>
    </source>
</evidence>
<dbReference type="Proteomes" id="UP001597342">
    <property type="component" value="Unassembled WGS sequence"/>
</dbReference>
<organism evidence="6 7">
    <name type="scientific">Flagellimonas iocasae</name>
    <dbReference type="NCBI Taxonomy" id="2055905"/>
    <lineage>
        <taxon>Bacteria</taxon>
        <taxon>Pseudomonadati</taxon>
        <taxon>Bacteroidota</taxon>
        <taxon>Flavobacteriia</taxon>
        <taxon>Flavobacteriales</taxon>
        <taxon>Flavobacteriaceae</taxon>
        <taxon>Flagellimonas</taxon>
    </lineage>
</organism>
<sequence length="1044" mass="118448">MIKRYLICTICTAFIQFLWAQKATITEKKVAMKTYMFSDPNPIPDMNKNYPYFRFDGYTDKSTQKEWNMVILENDYIKVYINTDIGGKIWGAIEKSTGGEFLYYNDVVKFRDVAQRGAWTSGGLEYNFGVMGHTSTTSTPQDYIIKENADGSASCIIGALDLHTNTKWNVEVNLQKDKAFVEVKSSWFNTGNLPVSHYHYSNAAAKASGNLEFIYPGNHYVGHAGEVGSWPSEDGKEISFYEKNNFGTYKSYHVVNSYADFMGGYWHDDNFGFGNIRDYDKMPGRKIWIWGLAEEGMIWEDLLTDSKGQYIEYQTGSTFNQAMESSTLTPFKHREFAPYDSELSSELYFPLKNTGGMDMATEHAVLNVIRKNSDSVRIKLSALSPLDTELKIKVEEKVLSDDVKLNPLELHTLDIALHQSEDFNITLGDNLLTYTSENDELVVDRPIYPNEDFDWDSAIGLYTKGIEAEKQYAGLKNGARPLQISQEFYLKSLELDPAYAPALNRVAFNYYRMMQYDKALEYAKKTLSINTYDPDANYLYGIINARLKQYTNAKSGLAIASESTTYRSAAYTELAKLSLLEKNYGKAIELGQKALMYNQANVVALEIQAVAHRLQNNTEQAKKVLSKLYDLDNTSAFVAFERTLHGESNVSSLKSLITNELPAESYIELAVKYNSFGMDQESIKVLKAGPENAKILLLLAHLDSSNQTEWLNKGLEATPFLVFPFRAETYTALDQLMEVSDHWKLKYYAALALWKKERLEEAKQLFLQCNVQPDYVGFYLSKAKLFQDDDAVVKNSLAKAKEIAPKDWRVDLALIDQHLKDAEYDKAAKIAKSNYSKNKELSIMGMRYARALLKANKLEQCLKFLEGFEIIPFEGATEGREIYYEAHIKLALVSLKKGDYTSSIEHARKAKLWPTNLGSGEPYDPDERLENAILAYSYEQLNNAEKAQEYNALLIDHGFDPNDQKNAALYLQFLVHEKNGEQAKAQALVKKALAADHINVFYQWVNAKAEKNNKAIQSAEDAIKASSGSFKFLLLADFLKIINK</sequence>
<dbReference type="InterPro" id="IPR019734">
    <property type="entry name" value="TPR_rpt"/>
</dbReference>